<name>A0A6P1Q4U6_9GAMM</name>
<dbReference type="OrthoDB" id="6637365at2"/>
<dbReference type="EMBL" id="CP028271">
    <property type="protein sequence ID" value="QHM72845.1"/>
    <property type="molecule type" value="Genomic_DNA"/>
</dbReference>
<keyword evidence="2" id="KW-1185">Reference proteome</keyword>
<gene>
    <name evidence="1" type="ORF">C7M51_03175</name>
</gene>
<protein>
    <submittedName>
        <fullName evidence="1">Uncharacterized protein</fullName>
    </submittedName>
</protein>
<dbReference type="KEGG" id="mint:C7M51_03175"/>
<reference evidence="1 2" key="1">
    <citation type="submission" date="2018-03" db="EMBL/GenBank/DDBJ databases">
        <title>Pantoea intestinalis SRCM103226 isolated form the mealworm.</title>
        <authorList>
            <person name="Jeong D.-Y."/>
            <person name="Kim J.W."/>
        </authorList>
    </citation>
    <scope>NUCLEOTIDE SEQUENCE [LARGE SCALE GENOMIC DNA]</scope>
    <source>
        <strain evidence="1 2">SRCM103226</strain>
    </source>
</reference>
<dbReference type="RefSeq" id="WP_160622616.1">
    <property type="nucleotide sequence ID" value="NZ_CP028271.1"/>
</dbReference>
<dbReference type="AlphaFoldDB" id="A0A6P1Q4U6"/>
<evidence type="ECO:0000313" key="2">
    <source>
        <dbReference type="Proteomes" id="UP000464053"/>
    </source>
</evidence>
<evidence type="ECO:0000313" key="1">
    <source>
        <dbReference type="EMBL" id="QHM72845.1"/>
    </source>
</evidence>
<dbReference type="Proteomes" id="UP000464053">
    <property type="component" value="Chromosome"/>
</dbReference>
<proteinExistence type="predicted"/>
<accession>A0A6P1Q4U6</accession>
<organism evidence="1 2">
    <name type="scientific">Mixta intestinalis</name>
    <dbReference type="NCBI Taxonomy" id="1615494"/>
    <lineage>
        <taxon>Bacteria</taxon>
        <taxon>Pseudomonadati</taxon>
        <taxon>Pseudomonadota</taxon>
        <taxon>Gammaproteobacteria</taxon>
        <taxon>Enterobacterales</taxon>
        <taxon>Erwiniaceae</taxon>
        <taxon>Mixta</taxon>
    </lineage>
</organism>
<sequence>MKELSVIEVQEVSGAGKIQDAYSNAFSNYFGEMTAALNKVFNTGYDVEAAKEVGKDFGSRIGKAYEDFFSKVLGDLQSRLVN</sequence>